<evidence type="ECO:0000256" key="1">
    <source>
        <dbReference type="SAM" id="MobiDB-lite"/>
    </source>
</evidence>
<protein>
    <submittedName>
        <fullName evidence="2">RNase H family protein</fullName>
    </submittedName>
</protein>
<dbReference type="PANTHER" id="PTHR46250:SF15">
    <property type="entry name" value="OS01G0523800 PROTEIN"/>
    <property type="match status" value="1"/>
</dbReference>
<feature type="region of interest" description="Disordered" evidence="1">
    <location>
        <begin position="1"/>
        <end position="24"/>
    </location>
</feature>
<dbReference type="HOGENOM" id="CLU_063783_1_0_1"/>
<reference evidence="2" key="2">
    <citation type="submission" date="2015-06" db="UniProtKB">
        <authorList>
            <consortium name="EnsemblPlants"/>
        </authorList>
    </citation>
    <scope>IDENTIFICATION</scope>
    <source>
        <strain evidence="2">DM1-3 516 R44</strain>
    </source>
</reference>
<dbReference type="PANTHER" id="PTHR46250">
    <property type="entry name" value="MYB/SANT-LIKE DNA-BINDING DOMAIN PROTEIN-RELATED"/>
    <property type="match status" value="1"/>
</dbReference>
<reference evidence="3" key="1">
    <citation type="journal article" date="2011" name="Nature">
        <title>Genome sequence and analysis of the tuber crop potato.</title>
        <authorList>
            <consortium name="The Potato Genome Sequencing Consortium"/>
        </authorList>
    </citation>
    <scope>NUCLEOTIDE SEQUENCE [LARGE SCALE GENOMIC DNA]</scope>
    <source>
        <strain evidence="3">cv. DM1-3 516 R44</strain>
    </source>
</reference>
<feature type="region of interest" description="Disordered" evidence="1">
    <location>
        <begin position="185"/>
        <end position="204"/>
    </location>
</feature>
<evidence type="ECO:0000313" key="3">
    <source>
        <dbReference type="Proteomes" id="UP000011115"/>
    </source>
</evidence>
<dbReference type="Proteomes" id="UP000011115">
    <property type="component" value="Unassembled WGS sequence"/>
</dbReference>
<feature type="compositionally biased region" description="Polar residues" evidence="1">
    <location>
        <begin position="233"/>
        <end position="249"/>
    </location>
</feature>
<dbReference type="EnsemblPlants" id="PGSC0003DMT400071634">
    <property type="protein sequence ID" value="PGSC0003DMT400071634"/>
    <property type="gene ID" value="PGSC0003DMG400027866"/>
</dbReference>
<dbReference type="InParanoid" id="M1CP24"/>
<proteinExistence type="predicted"/>
<dbReference type="PaxDb" id="4113-PGSC0003DMT400071634"/>
<organism evidence="2 3">
    <name type="scientific">Solanum tuberosum</name>
    <name type="common">Potato</name>
    <dbReference type="NCBI Taxonomy" id="4113"/>
    <lineage>
        <taxon>Eukaryota</taxon>
        <taxon>Viridiplantae</taxon>
        <taxon>Streptophyta</taxon>
        <taxon>Embryophyta</taxon>
        <taxon>Tracheophyta</taxon>
        <taxon>Spermatophyta</taxon>
        <taxon>Magnoliopsida</taxon>
        <taxon>eudicotyledons</taxon>
        <taxon>Gunneridae</taxon>
        <taxon>Pentapetalae</taxon>
        <taxon>asterids</taxon>
        <taxon>lamiids</taxon>
        <taxon>Solanales</taxon>
        <taxon>Solanaceae</taxon>
        <taxon>Solanoideae</taxon>
        <taxon>Solaneae</taxon>
        <taxon>Solanum</taxon>
    </lineage>
</organism>
<sequence>MSNQTSSHTSKRSRNSTPSTRRTWTAAEERTLIDGLKELCINGWRSDNGTFRSVYLKELECYLRKHHPNSGLKGEPHVLSKTRYWKKCYASIVMLKSRSGLGFQYSDGTIIVDDPKFWEDFLKVDPNAKNMDTKKWPMFADWEEIFGRDRATGEFAEGPVDDVEEIQRSQSSRLFNNMSLEFPIDLDGDEEAGSSHRPNMTTGEAENATGATAFPEASQNENVGAFEPEEAESQQTNKQGEYTKRSSNVNEKENCKKRKKILENDSETFLNGMVEVINFFTDN</sequence>
<feature type="region of interest" description="Disordered" evidence="1">
    <location>
        <begin position="220"/>
        <end position="256"/>
    </location>
</feature>
<dbReference type="Gramene" id="PGSC0003DMT400071634">
    <property type="protein sequence ID" value="PGSC0003DMT400071634"/>
    <property type="gene ID" value="PGSC0003DMG400027866"/>
</dbReference>
<dbReference type="OMA" id="KCHASIA"/>
<evidence type="ECO:0000313" key="2">
    <source>
        <dbReference type="EnsemblPlants" id="PGSC0003DMT400071634"/>
    </source>
</evidence>
<name>M1CP24_SOLTU</name>
<accession>M1CP24</accession>
<feature type="compositionally biased region" description="Low complexity" evidence="1">
    <location>
        <begin position="15"/>
        <end position="24"/>
    </location>
</feature>
<keyword evidence="3" id="KW-1185">Reference proteome</keyword>
<dbReference type="AlphaFoldDB" id="M1CP24"/>
<dbReference type="eggNOG" id="ENOG502S2HS">
    <property type="taxonomic scope" value="Eukaryota"/>
</dbReference>